<proteinExistence type="predicted"/>
<keyword evidence="1" id="KW-0732">Signal</keyword>
<dbReference type="EMBL" id="FRCS01000005">
    <property type="protein sequence ID" value="SHN35727.1"/>
    <property type="molecule type" value="Genomic_DNA"/>
</dbReference>
<feature type="chain" id="PRO_5038556203" evidence="1">
    <location>
        <begin position="20"/>
        <end position="37"/>
    </location>
</feature>
<keyword evidence="3" id="KW-1185">Reference proteome</keyword>
<organism evidence="2 3">
    <name type="scientific">Cryptosporangium aurantiacum</name>
    <dbReference type="NCBI Taxonomy" id="134849"/>
    <lineage>
        <taxon>Bacteria</taxon>
        <taxon>Bacillati</taxon>
        <taxon>Actinomycetota</taxon>
        <taxon>Actinomycetes</taxon>
        <taxon>Cryptosporangiales</taxon>
        <taxon>Cryptosporangiaceae</taxon>
        <taxon>Cryptosporangium</taxon>
    </lineage>
</organism>
<dbReference type="STRING" id="134849.SAMN05443668_105433"/>
<gene>
    <name evidence="2" type="ORF">SAMN05443668_105433</name>
</gene>
<evidence type="ECO:0000256" key="1">
    <source>
        <dbReference type="SAM" id="SignalP"/>
    </source>
</evidence>
<evidence type="ECO:0000313" key="2">
    <source>
        <dbReference type="EMBL" id="SHN35727.1"/>
    </source>
</evidence>
<protein>
    <submittedName>
        <fullName evidence="2">Uncharacterized protein</fullName>
    </submittedName>
</protein>
<dbReference type="AlphaFoldDB" id="A0A1M7QVW8"/>
<reference evidence="2 3" key="1">
    <citation type="submission" date="2016-11" db="EMBL/GenBank/DDBJ databases">
        <authorList>
            <person name="Jaros S."/>
            <person name="Januszkiewicz K."/>
            <person name="Wedrychowicz H."/>
        </authorList>
    </citation>
    <scope>NUCLEOTIDE SEQUENCE [LARGE SCALE GENOMIC DNA]</scope>
    <source>
        <strain evidence="2 3">DSM 46144</strain>
    </source>
</reference>
<accession>A0A1M7QVW8</accession>
<evidence type="ECO:0000313" key="3">
    <source>
        <dbReference type="Proteomes" id="UP000184440"/>
    </source>
</evidence>
<feature type="signal peptide" evidence="1">
    <location>
        <begin position="1"/>
        <end position="19"/>
    </location>
</feature>
<sequence>MTVWFLVAGALLLCALAAAVRVDTAPTASAPERARVP</sequence>
<dbReference type="Proteomes" id="UP000184440">
    <property type="component" value="Unassembled WGS sequence"/>
</dbReference>
<name>A0A1M7QVW8_9ACTN</name>